<feature type="domain" description="Protein kinase" evidence="13">
    <location>
        <begin position="425"/>
        <end position="729"/>
    </location>
</feature>
<dbReference type="GO" id="GO:0004674">
    <property type="term" value="F:protein serine/threonine kinase activity"/>
    <property type="evidence" value="ECO:0007669"/>
    <property type="project" value="UniProtKB-KW"/>
</dbReference>
<dbReference type="InterPro" id="IPR008271">
    <property type="entry name" value="Ser/Thr_kinase_AS"/>
</dbReference>
<evidence type="ECO:0000259" key="14">
    <source>
        <dbReference type="PROSITE" id="PS51285"/>
    </source>
</evidence>
<comment type="caution">
    <text evidence="15">The sequence shown here is derived from an EMBL/GenBank/DDBJ whole genome shotgun (WGS) entry which is preliminary data.</text>
</comment>
<keyword evidence="5 11" id="KW-0547">Nucleotide-binding</keyword>
<sequence>MATNPAHFQAVLKHFLSNLKQPFQIHDGVTVHLDENLLTDILSCWDTFDSNTKAGFLHSLLPRKRMTDQIKPIAEQIISKSAQDNYYISLLSNLMRTIPTTGFLDLSSLEDEKLAEFFKIKVEPNLYPEETLYLSKAVVEQIYHARASTPLVKFKAEYKFPSLEERLKSYKPQVEPARPVTPPIPPNVQQRRAPSIFIPTNTKTTTFRRAPVSAGMSKGLMKENRVKILDLDEIKSVNDKQKEAQEIIQKEKESKLAQMKKEKEEKEQMKREARELKMQEMEEKKRKRELADEEKRKEREEKKKRRTSESDYVPIQQQPKESMLQKLKTINKKKEVKLDRSKISGPANFSEPPQEEEKSIFSKRLETAINQIFSITTRKSRKKALSIKMKQTPDPLEKKLLKQEFLMRESVTSMKKTQKMSIDDFEVLKTIGHGGFGVVRLVREKSTGEIFAMKSLTKQLTLEKHQEGHVKAERTILSAASELGEWIVKLMYCFQDKEFLYFVLEYMPGGDLLNLLIKRDIFPEMFARHYFAEIVMAIEEVHKLGMIHRDVKPDNFLFDASGHLKIADFGLAADTRGAIDDISLPDNLEISSTEIHSEKRDRKQTAYSVVGTNDYVAPEVLLGKGYDKSCDWWSAGVILFEMLFGYPAFSSSNGTITKKKILNWEKTLVLPPNPVVSEEAKDLIRKLICAAENRLGGKVLKIPSADPEALVASMMEDGDARDIKDHPWFEGFDWEDLQLATPPFIPQLQEKTDTSHFDEIDQERINLMMKTDDLDSYDARAAFEGFTYIPSKGRLNVE</sequence>
<name>A0AAD5UIV9_9FUNG</name>
<dbReference type="Pfam" id="PF00069">
    <property type="entry name" value="Pkinase"/>
    <property type="match status" value="1"/>
</dbReference>
<dbReference type="SUPFAM" id="SSF56112">
    <property type="entry name" value="Protein kinase-like (PK-like)"/>
    <property type="match status" value="1"/>
</dbReference>
<dbReference type="FunFam" id="1.10.510.10:FF:000024">
    <property type="entry name" value="Probable serine/threonine-protein kinase cot-1"/>
    <property type="match status" value="1"/>
</dbReference>
<evidence type="ECO:0000256" key="10">
    <source>
        <dbReference type="ARBA" id="ARBA00048679"/>
    </source>
</evidence>
<keyword evidence="2" id="KW-0723">Serine/threonine-protein kinase</keyword>
<dbReference type="Gene3D" id="3.30.200.20">
    <property type="entry name" value="Phosphorylase Kinase, domain 1"/>
    <property type="match status" value="1"/>
</dbReference>
<keyword evidence="3" id="KW-0597">Phosphoprotein</keyword>
<dbReference type="SMART" id="SM00220">
    <property type="entry name" value="S_TKc"/>
    <property type="match status" value="1"/>
</dbReference>
<evidence type="ECO:0000256" key="3">
    <source>
        <dbReference type="ARBA" id="ARBA00022553"/>
    </source>
</evidence>
<gene>
    <name evidence="15" type="ORF">HK103_003134</name>
</gene>
<feature type="region of interest" description="Disordered" evidence="12">
    <location>
        <begin position="251"/>
        <end position="323"/>
    </location>
</feature>
<comment type="similarity">
    <text evidence="8">Belongs to the protein kinase superfamily. STE Ser/Thr protein kinase family. COT1 subfamily.</text>
</comment>
<keyword evidence="6" id="KW-0418">Kinase</keyword>
<evidence type="ECO:0000313" key="16">
    <source>
        <dbReference type="Proteomes" id="UP001210925"/>
    </source>
</evidence>
<feature type="compositionally biased region" description="Basic and acidic residues" evidence="12">
    <location>
        <begin position="251"/>
        <end position="301"/>
    </location>
</feature>
<evidence type="ECO:0000256" key="2">
    <source>
        <dbReference type="ARBA" id="ARBA00022527"/>
    </source>
</evidence>
<accession>A0AAD5UIV9</accession>
<comment type="catalytic activity">
    <reaction evidence="10">
        <text>L-seryl-[protein] + ATP = O-phospho-L-seryl-[protein] + ADP + H(+)</text>
        <dbReference type="Rhea" id="RHEA:17989"/>
        <dbReference type="Rhea" id="RHEA-COMP:9863"/>
        <dbReference type="Rhea" id="RHEA-COMP:11604"/>
        <dbReference type="ChEBI" id="CHEBI:15378"/>
        <dbReference type="ChEBI" id="CHEBI:29999"/>
        <dbReference type="ChEBI" id="CHEBI:30616"/>
        <dbReference type="ChEBI" id="CHEBI:83421"/>
        <dbReference type="ChEBI" id="CHEBI:456216"/>
        <dbReference type="EC" id="2.7.11.1"/>
    </reaction>
</comment>
<dbReference type="PANTHER" id="PTHR24356">
    <property type="entry name" value="SERINE/THREONINE-PROTEIN KINASE"/>
    <property type="match status" value="1"/>
</dbReference>
<dbReference type="Proteomes" id="UP001210925">
    <property type="component" value="Unassembled WGS sequence"/>
</dbReference>
<evidence type="ECO:0000256" key="1">
    <source>
        <dbReference type="ARBA" id="ARBA00012513"/>
    </source>
</evidence>
<dbReference type="SMART" id="SM00133">
    <property type="entry name" value="S_TK_X"/>
    <property type="match status" value="1"/>
</dbReference>
<keyword evidence="4" id="KW-0808">Transferase</keyword>
<dbReference type="FunFam" id="3.30.200.20:FF:000192">
    <property type="entry name" value="Serine/threonine-protein kinase cot-1"/>
    <property type="match status" value="1"/>
</dbReference>
<dbReference type="AlphaFoldDB" id="A0AAD5UIV9"/>
<dbReference type="PROSITE" id="PS50011">
    <property type="entry name" value="PROTEIN_KINASE_DOM"/>
    <property type="match status" value="1"/>
</dbReference>
<evidence type="ECO:0000256" key="12">
    <source>
        <dbReference type="SAM" id="MobiDB-lite"/>
    </source>
</evidence>
<dbReference type="PROSITE" id="PS00108">
    <property type="entry name" value="PROTEIN_KINASE_ST"/>
    <property type="match status" value="1"/>
</dbReference>
<protein>
    <recommendedName>
        <fullName evidence="1">non-specific serine/threonine protein kinase</fullName>
        <ecNumber evidence="1">2.7.11.1</ecNumber>
    </recommendedName>
</protein>
<evidence type="ECO:0000256" key="8">
    <source>
        <dbReference type="ARBA" id="ARBA00038271"/>
    </source>
</evidence>
<dbReference type="InterPro" id="IPR000961">
    <property type="entry name" value="AGC-kinase_C"/>
</dbReference>
<dbReference type="GO" id="GO:0035556">
    <property type="term" value="P:intracellular signal transduction"/>
    <property type="evidence" value="ECO:0007669"/>
    <property type="project" value="TreeGrafter"/>
</dbReference>
<dbReference type="GO" id="GO:0005524">
    <property type="term" value="F:ATP binding"/>
    <property type="evidence" value="ECO:0007669"/>
    <property type="project" value="UniProtKB-UniRule"/>
</dbReference>
<comment type="catalytic activity">
    <reaction evidence="9">
        <text>L-threonyl-[protein] + ATP = O-phospho-L-threonyl-[protein] + ADP + H(+)</text>
        <dbReference type="Rhea" id="RHEA:46608"/>
        <dbReference type="Rhea" id="RHEA-COMP:11060"/>
        <dbReference type="Rhea" id="RHEA-COMP:11605"/>
        <dbReference type="ChEBI" id="CHEBI:15378"/>
        <dbReference type="ChEBI" id="CHEBI:30013"/>
        <dbReference type="ChEBI" id="CHEBI:30616"/>
        <dbReference type="ChEBI" id="CHEBI:61977"/>
        <dbReference type="ChEBI" id="CHEBI:456216"/>
        <dbReference type="EC" id="2.7.11.1"/>
    </reaction>
</comment>
<evidence type="ECO:0000256" key="9">
    <source>
        <dbReference type="ARBA" id="ARBA00047899"/>
    </source>
</evidence>
<evidence type="ECO:0000256" key="11">
    <source>
        <dbReference type="PROSITE-ProRule" id="PRU10141"/>
    </source>
</evidence>
<organism evidence="15 16">
    <name type="scientific">Boothiomyces macroporosus</name>
    <dbReference type="NCBI Taxonomy" id="261099"/>
    <lineage>
        <taxon>Eukaryota</taxon>
        <taxon>Fungi</taxon>
        <taxon>Fungi incertae sedis</taxon>
        <taxon>Chytridiomycota</taxon>
        <taxon>Chytridiomycota incertae sedis</taxon>
        <taxon>Chytridiomycetes</taxon>
        <taxon>Rhizophydiales</taxon>
        <taxon>Terramycetaceae</taxon>
        <taxon>Boothiomyces</taxon>
    </lineage>
</organism>
<dbReference type="EC" id="2.7.11.1" evidence="1"/>
<reference evidence="15" key="1">
    <citation type="submission" date="2020-05" db="EMBL/GenBank/DDBJ databases">
        <title>Phylogenomic resolution of chytrid fungi.</title>
        <authorList>
            <person name="Stajich J.E."/>
            <person name="Amses K."/>
            <person name="Simmons R."/>
            <person name="Seto K."/>
            <person name="Myers J."/>
            <person name="Bonds A."/>
            <person name="Quandt C.A."/>
            <person name="Barry K."/>
            <person name="Liu P."/>
            <person name="Grigoriev I."/>
            <person name="Longcore J.E."/>
            <person name="James T.Y."/>
        </authorList>
    </citation>
    <scope>NUCLEOTIDE SEQUENCE</scope>
    <source>
        <strain evidence="15">PLAUS21</strain>
    </source>
</reference>
<evidence type="ECO:0000313" key="15">
    <source>
        <dbReference type="EMBL" id="KAJ3258993.1"/>
    </source>
</evidence>
<dbReference type="InterPro" id="IPR017441">
    <property type="entry name" value="Protein_kinase_ATP_BS"/>
</dbReference>
<dbReference type="EMBL" id="JADGKB010000022">
    <property type="protein sequence ID" value="KAJ3258993.1"/>
    <property type="molecule type" value="Genomic_DNA"/>
</dbReference>
<evidence type="ECO:0000256" key="7">
    <source>
        <dbReference type="ARBA" id="ARBA00022840"/>
    </source>
</evidence>
<keyword evidence="7 11" id="KW-0067">ATP-binding</keyword>
<evidence type="ECO:0000259" key="13">
    <source>
        <dbReference type="PROSITE" id="PS50011"/>
    </source>
</evidence>
<dbReference type="PANTHER" id="PTHR24356:SF400">
    <property type="entry name" value="SERINE_THREONINE-PROTEIN KINASE CBK1"/>
    <property type="match status" value="1"/>
</dbReference>
<evidence type="ECO:0000256" key="5">
    <source>
        <dbReference type="ARBA" id="ARBA00022741"/>
    </source>
</evidence>
<dbReference type="CDD" id="cd05573">
    <property type="entry name" value="STKc_ROCK_NDR_like"/>
    <property type="match status" value="1"/>
</dbReference>
<dbReference type="Gene3D" id="1.10.510.10">
    <property type="entry name" value="Transferase(Phosphotransferase) domain 1"/>
    <property type="match status" value="1"/>
</dbReference>
<dbReference type="GO" id="GO:0007010">
    <property type="term" value="P:cytoskeleton organization"/>
    <property type="evidence" value="ECO:0007669"/>
    <property type="project" value="UniProtKB-ARBA"/>
</dbReference>
<keyword evidence="16" id="KW-1185">Reference proteome</keyword>
<dbReference type="InterPro" id="IPR011009">
    <property type="entry name" value="Kinase-like_dom_sf"/>
</dbReference>
<dbReference type="PROSITE" id="PS00107">
    <property type="entry name" value="PROTEIN_KINASE_ATP"/>
    <property type="match status" value="1"/>
</dbReference>
<feature type="binding site" evidence="11">
    <location>
        <position position="454"/>
    </location>
    <ligand>
        <name>ATP</name>
        <dbReference type="ChEBI" id="CHEBI:30616"/>
    </ligand>
</feature>
<feature type="domain" description="AGC-kinase C-terminal" evidence="14">
    <location>
        <begin position="730"/>
        <end position="798"/>
    </location>
</feature>
<evidence type="ECO:0000256" key="6">
    <source>
        <dbReference type="ARBA" id="ARBA00022777"/>
    </source>
</evidence>
<dbReference type="InterPro" id="IPR000719">
    <property type="entry name" value="Prot_kinase_dom"/>
</dbReference>
<evidence type="ECO:0000256" key="4">
    <source>
        <dbReference type="ARBA" id="ARBA00022679"/>
    </source>
</evidence>
<proteinExistence type="inferred from homology"/>
<dbReference type="PROSITE" id="PS51285">
    <property type="entry name" value="AGC_KINASE_CTER"/>
    <property type="match status" value="1"/>
</dbReference>
<dbReference type="InterPro" id="IPR050236">
    <property type="entry name" value="Ser_Thr_kinase_AGC"/>
</dbReference>